<dbReference type="GO" id="GO:0016813">
    <property type="term" value="F:hydrolase activity, acting on carbon-nitrogen (but not peptide) bonds, in linear amidines"/>
    <property type="evidence" value="ECO:0007669"/>
    <property type="project" value="InterPro"/>
</dbReference>
<dbReference type="Gene3D" id="3.30.70.360">
    <property type="match status" value="1"/>
</dbReference>
<dbReference type="AlphaFoldDB" id="A0A239CVL6"/>
<evidence type="ECO:0000256" key="1">
    <source>
        <dbReference type="ARBA" id="ARBA00006153"/>
    </source>
</evidence>
<dbReference type="Proteomes" id="UP000198356">
    <property type="component" value="Unassembled WGS sequence"/>
</dbReference>
<dbReference type="SUPFAM" id="SSF53187">
    <property type="entry name" value="Zn-dependent exopeptidases"/>
    <property type="match status" value="1"/>
</dbReference>
<feature type="binding site" evidence="3">
    <location>
        <position position="111"/>
    </location>
    <ligand>
        <name>Zn(2+)</name>
        <dbReference type="ChEBI" id="CHEBI:29105"/>
        <label>1</label>
    </ligand>
</feature>
<proteinExistence type="inferred from homology"/>
<feature type="binding site" evidence="3">
    <location>
        <position position="122"/>
    </location>
    <ligand>
        <name>Zn(2+)</name>
        <dbReference type="ChEBI" id="CHEBI:29105"/>
        <label>2</label>
    </ligand>
</feature>
<dbReference type="EMBL" id="FZOU01000001">
    <property type="protein sequence ID" value="SNS23838.1"/>
    <property type="molecule type" value="Genomic_DNA"/>
</dbReference>
<evidence type="ECO:0000313" key="4">
    <source>
        <dbReference type="EMBL" id="SNS23838.1"/>
    </source>
</evidence>
<keyword evidence="5" id="KW-1185">Reference proteome</keyword>
<reference evidence="4 5" key="1">
    <citation type="submission" date="2017-06" db="EMBL/GenBank/DDBJ databases">
        <authorList>
            <person name="Kim H.J."/>
            <person name="Triplett B.A."/>
        </authorList>
    </citation>
    <scope>NUCLEOTIDE SEQUENCE [LARGE SCALE GENOMIC DNA]</scope>
    <source>
        <strain evidence="4 5">DSM 18704</strain>
    </source>
</reference>
<organism evidence="4 5">
    <name type="scientific">Granulicella rosea</name>
    <dbReference type="NCBI Taxonomy" id="474952"/>
    <lineage>
        <taxon>Bacteria</taxon>
        <taxon>Pseudomonadati</taxon>
        <taxon>Acidobacteriota</taxon>
        <taxon>Terriglobia</taxon>
        <taxon>Terriglobales</taxon>
        <taxon>Acidobacteriaceae</taxon>
        <taxon>Granulicella</taxon>
    </lineage>
</organism>
<dbReference type="PIRSF" id="PIRSF001235">
    <property type="entry name" value="Amidase_carbamoylase"/>
    <property type="match status" value="1"/>
</dbReference>
<comment type="similarity">
    <text evidence="1">Belongs to the peptidase M20 family.</text>
</comment>
<feature type="binding site" evidence="3">
    <location>
        <position position="223"/>
    </location>
    <ligand>
        <name>Zn(2+)</name>
        <dbReference type="ChEBI" id="CHEBI:29105"/>
        <label>1</label>
    </ligand>
</feature>
<accession>A0A239CVL6</accession>
<feature type="binding site" evidence="3">
    <location>
        <position position="122"/>
    </location>
    <ligand>
        <name>Zn(2+)</name>
        <dbReference type="ChEBI" id="CHEBI:29105"/>
        <label>1</label>
    </ligand>
</feature>
<dbReference type="InterPro" id="IPR010158">
    <property type="entry name" value="Amidase_Cbmase"/>
</dbReference>
<evidence type="ECO:0000256" key="3">
    <source>
        <dbReference type="PIRSR" id="PIRSR001235-1"/>
    </source>
</evidence>
<sequence length="445" mass="47258">MVPPKSFTIAALPPAELAPNPEVNVPTEVSSRFAVTASNVIENLTELRALTGDTHGAQRVAWTDTWLKARAWFEGKLGALPYKVERATDAAGNRWVTLRGTTERSLILGSHLDSVPNGGWLDGCLGVVTGLEVLRSLAVFYDGLPPMTIRLVDWADEEGARFGRSLFGSSAFAGTHSIAADRVRTDRDGVTLEDALARCGVAVEGIGAAADERGQAAAYLELHIEQGPVLENMGWPLGVVLGTKGVERHQITFFGQEAHSGSTPMAVRRDALAAAAKLALEIRPIARKHPDAVATMGSVKTFPGIVTAVVGRCEATLDMRDLDAGVLAGMFAEAKAASERFAEEEGCTVEWSRIWSIEPVPFAPVLIGLCEEAIVETAGKAHKLPSGPLHDAAEVARCGIPTVMMFVQSLKGLSHNSLEDTRLEDLEAAVTAFGRLAAKTVVALG</sequence>
<dbReference type="PANTHER" id="PTHR32494:SF5">
    <property type="entry name" value="ALLANTOATE AMIDOHYDROLASE"/>
    <property type="match status" value="1"/>
</dbReference>
<keyword evidence="2 4" id="KW-0378">Hydrolase</keyword>
<evidence type="ECO:0000313" key="5">
    <source>
        <dbReference type="Proteomes" id="UP000198356"/>
    </source>
</evidence>
<dbReference type="InterPro" id="IPR002933">
    <property type="entry name" value="Peptidase_M20"/>
</dbReference>
<keyword evidence="3" id="KW-0479">Metal-binding</keyword>
<evidence type="ECO:0000256" key="2">
    <source>
        <dbReference type="ARBA" id="ARBA00022801"/>
    </source>
</evidence>
<dbReference type="InterPro" id="IPR036264">
    <property type="entry name" value="Bact_exopeptidase_dim_dom"/>
</dbReference>
<feature type="binding site" evidence="3">
    <location>
        <position position="158"/>
    </location>
    <ligand>
        <name>Zn(2+)</name>
        <dbReference type="ChEBI" id="CHEBI:29105"/>
        <label>2</label>
    </ligand>
</feature>
<gene>
    <name evidence="4" type="ORF">SAMN05421770_101120</name>
</gene>
<dbReference type="Gene3D" id="3.40.630.10">
    <property type="entry name" value="Zn peptidases"/>
    <property type="match status" value="1"/>
</dbReference>
<protein>
    <submittedName>
        <fullName evidence="4">N-carbamoyl-L-amino-acid hydrolase</fullName>
    </submittedName>
</protein>
<name>A0A239CVL6_9BACT</name>
<dbReference type="Pfam" id="PF01546">
    <property type="entry name" value="Peptidase_M20"/>
    <property type="match status" value="1"/>
</dbReference>
<dbReference type="SUPFAM" id="SSF55031">
    <property type="entry name" value="Bacterial exopeptidase dimerisation domain"/>
    <property type="match status" value="1"/>
</dbReference>
<dbReference type="NCBIfam" id="TIGR01879">
    <property type="entry name" value="hydantase"/>
    <property type="match status" value="1"/>
</dbReference>
<comment type="cofactor">
    <cofactor evidence="3">
        <name>Zn(2+)</name>
        <dbReference type="ChEBI" id="CHEBI:29105"/>
    </cofactor>
    <text evidence="3">Binds 2 Zn(2+) ions per subunit.</text>
</comment>
<feature type="binding site" evidence="3">
    <location>
        <position position="415"/>
    </location>
    <ligand>
        <name>Zn(2+)</name>
        <dbReference type="ChEBI" id="CHEBI:29105"/>
        <label>2</label>
    </ligand>
</feature>
<dbReference type="GO" id="GO:0046872">
    <property type="term" value="F:metal ion binding"/>
    <property type="evidence" value="ECO:0007669"/>
    <property type="project" value="UniProtKB-KW"/>
</dbReference>
<dbReference type="PANTHER" id="PTHR32494">
    <property type="entry name" value="ALLANTOATE DEIMINASE-RELATED"/>
    <property type="match status" value="1"/>
</dbReference>
<keyword evidence="3" id="KW-0862">Zinc</keyword>